<dbReference type="SUPFAM" id="SSF53474">
    <property type="entry name" value="alpha/beta-Hydrolases"/>
    <property type="match status" value="1"/>
</dbReference>
<keyword evidence="3" id="KW-1185">Reference proteome</keyword>
<dbReference type="InterPro" id="IPR050266">
    <property type="entry name" value="AB_hydrolase_sf"/>
</dbReference>
<dbReference type="InterPro" id="IPR029058">
    <property type="entry name" value="AB_hydrolase_fold"/>
</dbReference>
<evidence type="ECO:0000313" key="3">
    <source>
        <dbReference type="Proteomes" id="UP000027466"/>
    </source>
</evidence>
<dbReference type="PANTHER" id="PTHR43798">
    <property type="entry name" value="MONOACYLGLYCEROL LIPASE"/>
    <property type="match status" value="1"/>
</dbReference>
<dbReference type="PANTHER" id="PTHR43798:SF33">
    <property type="entry name" value="HYDROLASE, PUTATIVE (AFU_ORTHOLOGUE AFUA_2G14860)-RELATED"/>
    <property type="match status" value="1"/>
</dbReference>
<dbReference type="STRING" id="60547.GCA_000751215_00044"/>
<dbReference type="InterPro" id="IPR000639">
    <property type="entry name" value="Epox_hydrolase-like"/>
</dbReference>
<keyword evidence="2" id="KW-0378">Hydrolase</keyword>
<organism evidence="2 3">
    <name type="scientific">Caballeronia glathei</name>
    <dbReference type="NCBI Taxonomy" id="60547"/>
    <lineage>
        <taxon>Bacteria</taxon>
        <taxon>Pseudomonadati</taxon>
        <taxon>Pseudomonadota</taxon>
        <taxon>Betaproteobacteria</taxon>
        <taxon>Burkholderiales</taxon>
        <taxon>Burkholderiaceae</taxon>
        <taxon>Caballeronia</taxon>
    </lineage>
</organism>
<feature type="domain" description="AB hydrolase-1" evidence="1">
    <location>
        <begin position="28"/>
        <end position="268"/>
    </location>
</feature>
<dbReference type="InterPro" id="IPR000073">
    <property type="entry name" value="AB_hydrolase_1"/>
</dbReference>
<gene>
    <name evidence="2" type="ORF">BG61_33225</name>
</gene>
<dbReference type="GO" id="GO:0016020">
    <property type="term" value="C:membrane"/>
    <property type="evidence" value="ECO:0007669"/>
    <property type="project" value="TreeGrafter"/>
</dbReference>
<evidence type="ECO:0000259" key="1">
    <source>
        <dbReference type="Pfam" id="PF12697"/>
    </source>
</evidence>
<name>A0A069PHK3_9BURK</name>
<accession>A0A069PHK3</accession>
<reference evidence="2 3" key="1">
    <citation type="submission" date="2014-03" db="EMBL/GenBank/DDBJ databases">
        <title>Draft Genome Sequences of Four Burkholderia Strains.</title>
        <authorList>
            <person name="Liu X.Y."/>
            <person name="Li C.X."/>
            <person name="Xu J.H."/>
        </authorList>
    </citation>
    <scope>NUCLEOTIDE SEQUENCE [LARGE SCALE GENOMIC DNA]</scope>
    <source>
        <strain evidence="2 3">DSM 50014</strain>
    </source>
</reference>
<protein>
    <submittedName>
        <fullName evidence="2">Alpha/beta hydrolase</fullName>
    </submittedName>
</protein>
<dbReference type="AlphaFoldDB" id="A0A069PHK3"/>
<sequence>MQRRSVRIRNGGFDIAIEDSGGTGRPCVLLHGRGECSGVWRTLTEAAPSDHRFVTIDFRGHGDSSWDPNGNYDPRTLAGDVFEVLMALNIRQPVLVGHSLGGSVALHLIGMLEQFASGLVLVDFGPESDSAGSQKVRTEIRETPTRFNSIAEYAQWLQDRRPLASARALHYMAAHALRPTHTGAYEPKLDRAVADDRPLNDGSREEHVWTMLRSVRCPSLVVRGVGSAILKPQVALRMAHHALPKGRLATISGAGHAVMTDNPGEFNQTIQAFLASLSPAASGDQPCSQ</sequence>
<dbReference type="EMBL" id="JFHC01000060">
    <property type="protein sequence ID" value="KDR39379.1"/>
    <property type="molecule type" value="Genomic_DNA"/>
</dbReference>
<proteinExistence type="predicted"/>
<dbReference type="PRINTS" id="PR00412">
    <property type="entry name" value="EPOXHYDRLASE"/>
</dbReference>
<comment type="caution">
    <text evidence="2">The sequence shown here is derived from an EMBL/GenBank/DDBJ whole genome shotgun (WGS) entry which is preliminary data.</text>
</comment>
<evidence type="ECO:0000313" key="2">
    <source>
        <dbReference type="EMBL" id="KDR39379.1"/>
    </source>
</evidence>
<dbReference type="Gene3D" id="3.40.50.1820">
    <property type="entry name" value="alpha/beta hydrolase"/>
    <property type="match status" value="1"/>
</dbReference>
<dbReference type="Pfam" id="PF12697">
    <property type="entry name" value="Abhydrolase_6"/>
    <property type="match status" value="1"/>
</dbReference>
<dbReference type="Proteomes" id="UP000027466">
    <property type="component" value="Unassembled WGS sequence"/>
</dbReference>
<dbReference type="GO" id="GO:0016787">
    <property type="term" value="F:hydrolase activity"/>
    <property type="evidence" value="ECO:0007669"/>
    <property type="project" value="UniProtKB-KW"/>
</dbReference>